<dbReference type="InterPro" id="IPR052214">
    <property type="entry name" value="DAG_Lipase-Related"/>
</dbReference>
<proteinExistence type="predicted"/>
<evidence type="ECO:0000256" key="15">
    <source>
        <dbReference type="SAM" id="MobiDB-lite"/>
    </source>
</evidence>
<evidence type="ECO:0000256" key="2">
    <source>
        <dbReference type="ARBA" id="ARBA00004651"/>
    </source>
</evidence>
<dbReference type="Gene3D" id="3.40.50.1820">
    <property type="entry name" value="alpha/beta hydrolase"/>
    <property type="match status" value="1"/>
</dbReference>
<gene>
    <name evidence="17" type="ORF">DNG_06428</name>
</gene>
<dbReference type="GO" id="GO:0016298">
    <property type="term" value="F:lipase activity"/>
    <property type="evidence" value="ECO:0007669"/>
    <property type="project" value="TreeGrafter"/>
</dbReference>
<evidence type="ECO:0000259" key="16">
    <source>
        <dbReference type="Pfam" id="PF01764"/>
    </source>
</evidence>
<dbReference type="PANTHER" id="PTHR45792:SF7">
    <property type="entry name" value="PUTATIVE (AFU_ORTHOLOGUE AFUA_6G02710)-RELATED"/>
    <property type="match status" value="1"/>
</dbReference>
<evidence type="ECO:0000256" key="12">
    <source>
        <dbReference type="ARBA" id="ARBA00023136"/>
    </source>
</evidence>
<dbReference type="GO" id="GO:0046340">
    <property type="term" value="P:diacylglycerol catabolic process"/>
    <property type="evidence" value="ECO:0007669"/>
    <property type="project" value="TreeGrafter"/>
</dbReference>
<dbReference type="EC" id="3.1.1.116" evidence="14"/>
<name>A0AAE8N2Q2_9PEZI</name>
<feature type="compositionally biased region" description="Polar residues" evidence="15">
    <location>
        <begin position="546"/>
        <end position="594"/>
    </location>
</feature>
<sequence length="1164" mass="126124">MTPWGRAGSTSPTTSTGKGSGTIQPVTPTAVTPRPGRTLLPGPIAQVVSFATRSTCFAIRAGSTVSSYGFDVAKIASLSSLELSRTVVEGLLSRTGRHVLGRSKTDLSREEAESILESSLASVHQTISRALFWTTAGFELTGSTISIVSDMSQLVLSSLDQFFGSTDSSRAIASIITLIRREFQNPATGAEGERVGVIDLVVGLSALSLLQRNCRKATEREDQQLGREEIIWDVVVVNDGDRVDVHAEQVSRTSSDTALNSSSLDPAIVRSIEEHGTLEGSDDEDLPEIVLKEQIMRSLPADTTVSISTSSVTTKTITVDVSGPEVPILTPPPGVEMIEKKQIITPGRPNETSSGLSQSPPRLSYRVVYQVARNKLRSTELRRCDDGDLDTPGLLEMGEAEEIVEAPKGSSPVKGSKSQPLNLSPPRVMGHSPRPTPREKPDTAAKPPSSNPPSGRSSPEHIRANASPGRTSKTRPSNTANQKRLRMPLGPETRDDSGNGGQSRPNTQGILPPKTLKTDSKSSKSGQKPTEKKTGLKQALRRGSSHALSSLWTKDTTPSGHATTSRAKFPTPTSIVSHTTAPSNTYLWQGSQRPASKGKESRVSLDIDYPPTLRRTPSYSSYISVHERCRDSIVSTTDTFSIHSTDDHRPSSPAAVRTESMRSRRNSASGGQDMNGLDPEFAPAHASHGRRAQTPSLYSIASNNSQTSLVLSSYYQRSAYANSDELRALRRTGMVEGTFPRFHLLRNITRYVRFSTASYGSSFMKYMGISKNLPKLKALDSTHRDIRSFVRHTQSTEESILLASIVDPQGGTDSTGSTDTGVPLVHYISLDHESKAVVLACRGTLGFEDVLADMTCDYDELVWRGRSYKVHKGIHASARRLLYGADRQSLQGKVLRTLKVALEEFEDYGLVLCGHSLGGGVTALLGVMLSEPNGFGTGFVTSSEPHSQYPATGEGTGGKDAHVCLPPGRPIHVYAYGPPGTMSSSLRKAARGLVTTVVQGNDLVPYLSLGVLHDLQAVALAFKNDSGAAKDEVRNQIWERFQNGLADRWYNRGTSFAKPRNSEWAVSLLRSMRATMVHEKLLPPGEVFVVETTRVLRRDAFVRGAEDHIGRPAKRAVLKYVKDVEARFGEARFGTSMLMDHSPGSYEDALNTLRLGVSGPEFGW</sequence>
<dbReference type="EMBL" id="ONZQ02000009">
    <property type="protein sequence ID" value="SPO03745.1"/>
    <property type="molecule type" value="Genomic_DNA"/>
</dbReference>
<dbReference type="GO" id="GO:0046872">
    <property type="term" value="F:metal ion binding"/>
    <property type="evidence" value="ECO:0007669"/>
    <property type="project" value="UniProtKB-KW"/>
</dbReference>
<evidence type="ECO:0000256" key="1">
    <source>
        <dbReference type="ARBA" id="ARBA00001913"/>
    </source>
</evidence>
<evidence type="ECO:0000256" key="13">
    <source>
        <dbReference type="ARBA" id="ARBA00024531"/>
    </source>
</evidence>
<keyword evidence="9" id="KW-0442">Lipid degradation</keyword>
<evidence type="ECO:0000256" key="7">
    <source>
        <dbReference type="ARBA" id="ARBA00022801"/>
    </source>
</evidence>
<dbReference type="InterPro" id="IPR029058">
    <property type="entry name" value="AB_hydrolase_fold"/>
</dbReference>
<dbReference type="Proteomes" id="UP001187682">
    <property type="component" value="Unassembled WGS sequence"/>
</dbReference>
<keyword evidence="12" id="KW-0472">Membrane</keyword>
<evidence type="ECO:0000256" key="9">
    <source>
        <dbReference type="ARBA" id="ARBA00022963"/>
    </source>
</evidence>
<keyword evidence="7" id="KW-0378">Hydrolase</keyword>
<dbReference type="GO" id="GO:0005886">
    <property type="term" value="C:plasma membrane"/>
    <property type="evidence" value="ECO:0007669"/>
    <property type="project" value="UniProtKB-SubCell"/>
</dbReference>
<keyword evidence="18" id="KW-1185">Reference proteome</keyword>
<evidence type="ECO:0000256" key="4">
    <source>
        <dbReference type="ARBA" id="ARBA00022553"/>
    </source>
</evidence>
<dbReference type="InterPro" id="IPR002921">
    <property type="entry name" value="Fungal_lipase-type"/>
</dbReference>
<feature type="compositionally biased region" description="Low complexity" evidence="15">
    <location>
        <begin position="8"/>
        <end position="17"/>
    </location>
</feature>
<dbReference type="AlphaFoldDB" id="A0AAE8N2Q2"/>
<keyword evidence="10" id="KW-1133">Transmembrane helix</keyword>
<evidence type="ECO:0000256" key="8">
    <source>
        <dbReference type="ARBA" id="ARBA00022837"/>
    </source>
</evidence>
<evidence type="ECO:0000256" key="6">
    <source>
        <dbReference type="ARBA" id="ARBA00022723"/>
    </source>
</evidence>
<feature type="compositionally biased region" description="Low complexity" evidence="15">
    <location>
        <begin position="407"/>
        <end position="418"/>
    </location>
</feature>
<evidence type="ECO:0000256" key="10">
    <source>
        <dbReference type="ARBA" id="ARBA00022989"/>
    </source>
</evidence>
<comment type="cofactor">
    <cofactor evidence="1">
        <name>Ca(2+)</name>
        <dbReference type="ChEBI" id="CHEBI:29108"/>
    </cofactor>
</comment>
<comment type="catalytic activity">
    <reaction evidence="13">
        <text>a 1,2-diacyl-sn-glycerol + H2O = a 2-acylglycerol + a fatty acid + H(+)</text>
        <dbReference type="Rhea" id="RHEA:33275"/>
        <dbReference type="ChEBI" id="CHEBI:15377"/>
        <dbReference type="ChEBI" id="CHEBI:15378"/>
        <dbReference type="ChEBI" id="CHEBI:17389"/>
        <dbReference type="ChEBI" id="CHEBI:17815"/>
        <dbReference type="ChEBI" id="CHEBI:28868"/>
        <dbReference type="EC" id="3.1.1.116"/>
    </reaction>
    <physiologicalReaction direction="left-to-right" evidence="13">
        <dbReference type="Rhea" id="RHEA:33276"/>
    </physiologicalReaction>
</comment>
<reference evidence="17" key="1">
    <citation type="submission" date="2018-03" db="EMBL/GenBank/DDBJ databases">
        <authorList>
            <person name="Guldener U."/>
        </authorList>
    </citation>
    <scope>NUCLEOTIDE SEQUENCE</scope>
</reference>
<comment type="caution">
    <text evidence="17">The sequence shown here is derived from an EMBL/GenBank/DDBJ whole genome shotgun (WGS) entry which is preliminary data.</text>
</comment>
<comment type="subcellular location">
    <subcellularLocation>
        <location evidence="2">Cell membrane</location>
        <topology evidence="2">Multi-pass membrane protein</topology>
    </subcellularLocation>
</comment>
<keyword evidence="5" id="KW-0812">Transmembrane</keyword>
<feature type="compositionally biased region" description="Polar residues" evidence="15">
    <location>
        <begin position="468"/>
        <end position="482"/>
    </location>
</feature>
<dbReference type="PANTHER" id="PTHR45792">
    <property type="entry name" value="DIACYLGLYCEROL LIPASE HOMOLOG-RELATED"/>
    <property type="match status" value="1"/>
</dbReference>
<feature type="domain" description="Fungal lipase-type" evidence="16">
    <location>
        <begin position="838"/>
        <end position="1008"/>
    </location>
</feature>
<evidence type="ECO:0000313" key="17">
    <source>
        <dbReference type="EMBL" id="SPO03745.1"/>
    </source>
</evidence>
<organism evidence="17 18">
    <name type="scientific">Cephalotrichum gorgonifer</name>
    <dbReference type="NCBI Taxonomy" id="2041049"/>
    <lineage>
        <taxon>Eukaryota</taxon>
        <taxon>Fungi</taxon>
        <taxon>Dikarya</taxon>
        <taxon>Ascomycota</taxon>
        <taxon>Pezizomycotina</taxon>
        <taxon>Sordariomycetes</taxon>
        <taxon>Hypocreomycetidae</taxon>
        <taxon>Microascales</taxon>
        <taxon>Microascaceae</taxon>
        <taxon>Cephalotrichum</taxon>
    </lineage>
</organism>
<protein>
    <recommendedName>
        <fullName evidence="14">sn-1-specific diacylglycerol lipase</fullName>
        <ecNumber evidence="14">3.1.1.116</ecNumber>
    </recommendedName>
</protein>
<dbReference type="SUPFAM" id="SSF53474">
    <property type="entry name" value="alpha/beta-Hydrolases"/>
    <property type="match status" value="1"/>
</dbReference>
<evidence type="ECO:0000256" key="3">
    <source>
        <dbReference type="ARBA" id="ARBA00022475"/>
    </source>
</evidence>
<keyword evidence="6" id="KW-0479">Metal-binding</keyword>
<evidence type="ECO:0000313" key="18">
    <source>
        <dbReference type="Proteomes" id="UP001187682"/>
    </source>
</evidence>
<feature type="region of interest" description="Disordered" evidence="15">
    <location>
        <begin position="403"/>
        <end position="604"/>
    </location>
</feature>
<keyword evidence="4" id="KW-0597">Phosphoprotein</keyword>
<dbReference type="Pfam" id="PF01764">
    <property type="entry name" value="Lipase_3"/>
    <property type="match status" value="1"/>
</dbReference>
<keyword evidence="8" id="KW-0106">Calcium</keyword>
<feature type="region of interest" description="Disordered" evidence="15">
    <location>
        <begin position="640"/>
        <end position="689"/>
    </location>
</feature>
<dbReference type="GO" id="GO:0019369">
    <property type="term" value="P:arachidonate metabolic process"/>
    <property type="evidence" value="ECO:0007669"/>
    <property type="project" value="TreeGrafter"/>
</dbReference>
<evidence type="ECO:0000256" key="5">
    <source>
        <dbReference type="ARBA" id="ARBA00022692"/>
    </source>
</evidence>
<dbReference type="CDD" id="cd00519">
    <property type="entry name" value="Lipase_3"/>
    <property type="match status" value="1"/>
</dbReference>
<evidence type="ECO:0000256" key="14">
    <source>
        <dbReference type="ARBA" id="ARBA00026104"/>
    </source>
</evidence>
<keyword evidence="3" id="KW-1003">Cell membrane</keyword>
<keyword evidence="11" id="KW-0443">Lipid metabolism</keyword>
<accession>A0AAE8N2Q2</accession>
<evidence type="ECO:0000256" key="11">
    <source>
        <dbReference type="ARBA" id="ARBA00023098"/>
    </source>
</evidence>
<feature type="region of interest" description="Disordered" evidence="15">
    <location>
        <begin position="1"/>
        <end position="37"/>
    </location>
</feature>